<dbReference type="EMBL" id="VWOJ01000002">
    <property type="protein sequence ID" value="KAA5803367.1"/>
    <property type="molecule type" value="Genomic_DNA"/>
</dbReference>
<dbReference type="GO" id="GO:0008270">
    <property type="term" value="F:zinc ion binding"/>
    <property type="evidence" value="ECO:0007669"/>
    <property type="project" value="TreeGrafter"/>
</dbReference>
<dbReference type="InterPro" id="IPR002481">
    <property type="entry name" value="FUR"/>
</dbReference>
<dbReference type="AlphaFoldDB" id="A0A5M6ZI42"/>
<dbReference type="Proteomes" id="UP000325122">
    <property type="component" value="Unassembled WGS sequence"/>
</dbReference>
<accession>A0A5M6ZI42</accession>
<comment type="caution">
    <text evidence="2">The sequence shown here is derived from an EMBL/GenBank/DDBJ whole genome shotgun (WGS) entry which is preliminary data.</text>
</comment>
<dbReference type="GO" id="GO:0045892">
    <property type="term" value="P:negative regulation of DNA-templated transcription"/>
    <property type="evidence" value="ECO:0007669"/>
    <property type="project" value="TreeGrafter"/>
</dbReference>
<evidence type="ECO:0000313" key="2">
    <source>
        <dbReference type="EMBL" id="KAA5803367.1"/>
    </source>
</evidence>
<gene>
    <name evidence="2" type="ORF">F1654_06040</name>
</gene>
<protein>
    <submittedName>
        <fullName evidence="2">Transcriptional repressor</fullName>
    </submittedName>
</protein>
<evidence type="ECO:0000256" key="1">
    <source>
        <dbReference type="PIRSR" id="PIRSR602481-1"/>
    </source>
</evidence>
<dbReference type="RefSeq" id="WP_150022635.1">
    <property type="nucleotide sequence ID" value="NZ_VWOJ01000002.1"/>
</dbReference>
<feature type="binding site" evidence="1">
    <location>
        <position position="100"/>
    </location>
    <ligand>
        <name>Zn(2+)</name>
        <dbReference type="ChEBI" id="CHEBI:29105"/>
    </ligand>
</feature>
<evidence type="ECO:0000313" key="3">
    <source>
        <dbReference type="Proteomes" id="UP000325122"/>
    </source>
</evidence>
<dbReference type="InterPro" id="IPR036390">
    <property type="entry name" value="WH_DNA-bd_sf"/>
</dbReference>
<keyword evidence="3" id="KW-1185">Reference proteome</keyword>
<dbReference type="SUPFAM" id="SSF46785">
    <property type="entry name" value="Winged helix' DNA-binding domain"/>
    <property type="match status" value="1"/>
</dbReference>
<dbReference type="Gene3D" id="1.10.10.10">
    <property type="entry name" value="Winged helix-like DNA-binding domain superfamily/Winged helix DNA-binding domain"/>
    <property type="match status" value="1"/>
</dbReference>
<name>A0A5M6ZI42_9PROT</name>
<sequence length="145" mass="15650">MTEEVTRALTAAERACRTKGLALTPVRRRVLQLLLESPAPVKAYDLLASLKPDGGAQPPTVYRALDFLTRAGLAHRIEALNAYTACVHVGGRGSAELYICEACGLVEERHRHRAPEDGPDGFHINRSVVEHYGRCSACATAQASA</sequence>
<feature type="binding site" evidence="1">
    <location>
        <position position="103"/>
    </location>
    <ligand>
        <name>Zn(2+)</name>
        <dbReference type="ChEBI" id="CHEBI:29105"/>
    </ligand>
</feature>
<organism evidence="2 3">
    <name type="scientific">Alkalicaulis satelles</name>
    <dbReference type="NCBI Taxonomy" id="2609175"/>
    <lineage>
        <taxon>Bacteria</taxon>
        <taxon>Pseudomonadati</taxon>
        <taxon>Pseudomonadota</taxon>
        <taxon>Alphaproteobacteria</taxon>
        <taxon>Maricaulales</taxon>
        <taxon>Maricaulaceae</taxon>
        <taxon>Alkalicaulis</taxon>
    </lineage>
</organism>
<comment type="cofactor">
    <cofactor evidence="1">
        <name>Zn(2+)</name>
        <dbReference type="ChEBI" id="CHEBI:29105"/>
    </cofactor>
    <text evidence="1">Binds 1 zinc ion per subunit.</text>
</comment>
<feature type="binding site" evidence="1">
    <location>
        <position position="135"/>
    </location>
    <ligand>
        <name>Zn(2+)</name>
        <dbReference type="ChEBI" id="CHEBI:29105"/>
    </ligand>
</feature>
<dbReference type="GO" id="GO:0005829">
    <property type="term" value="C:cytosol"/>
    <property type="evidence" value="ECO:0007669"/>
    <property type="project" value="TreeGrafter"/>
</dbReference>
<feature type="binding site" evidence="1">
    <location>
        <position position="138"/>
    </location>
    <ligand>
        <name>Zn(2+)</name>
        <dbReference type="ChEBI" id="CHEBI:29105"/>
    </ligand>
</feature>
<keyword evidence="1" id="KW-0479">Metal-binding</keyword>
<dbReference type="PANTHER" id="PTHR33202:SF6">
    <property type="entry name" value="ZINC UPTAKE REGULATION PROTEIN"/>
    <property type="match status" value="1"/>
</dbReference>
<dbReference type="Pfam" id="PF01475">
    <property type="entry name" value="FUR"/>
    <property type="match status" value="1"/>
</dbReference>
<dbReference type="InterPro" id="IPR036388">
    <property type="entry name" value="WH-like_DNA-bd_sf"/>
</dbReference>
<dbReference type="PANTHER" id="PTHR33202">
    <property type="entry name" value="ZINC UPTAKE REGULATION PROTEIN"/>
    <property type="match status" value="1"/>
</dbReference>
<dbReference type="GO" id="GO:0000976">
    <property type="term" value="F:transcription cis-regulatory region binding"/>
    <property type="evidence" value="ECO:0007669"/>
    <property type="project" value="TreeGrafter"/>
</dbReference>
<dbReference type="GO" id="GO:1900376">
    <property type="term" value="P:regulation of secondary metabolite biosynthetic process"/>
    <property type="evidence" value="ECO:0007669"/>
    <property type="project" value="TreeGrafter"/>
</dbReference>
<proteinExistence type="predicted"/>
<dbReference type="GO" id="GO:0003700">
    <property type="term" value="F:DNA-binding transcription factor activity"/>
    <property type="evidence" value="ECO:0007669"/>
    <property type="project" value="InterPro"/>
</dbReference>
<reference evidence="2 3" key="1">
    <citation type="submission" date="2019-09" db="EMBL/GenBank/DDBJ databases">
        <authorList>
            <person name="Kevbrin V."/>
            <person name="Grouzdev D.S."/>
        </authorList>
    </citation>
    <scope>NUCLEOTIDE SEQUENCE [LARGE SCALE GENOMIC DNA]</scope>
    <source>
        <strain evidence="2 3">G-192</strain>
    </source>
</reference>
<keyword evidence="1" id="KW-0862">Zinc</keyword>